<dbReference type="Proteomes" id="UP000249757">
    <property type="component" value="Unassembled WGS sequence"/>
</dbReference>
<dbReference type="InterPro" id="IPR040621">
    <property type="entry name" value="AvrLm4-7"/>
</dbReference>
<reference evidence="4" key="1">
    <citation type="journal article" date="2022" name="Microb. Genom.">
        <title>A global pangenome for the wheat fungal pathogen Pyrenophora tritici-repentis and prediction of effector protein structural homology.</title>
        <authorList>
            <person name="Moolhuijzen P.M."/>
            <person name="See P.T."/>
            <person name="Shi G."/>
            <person name="Powell H.R."/>
            <person name="Cockram J."/>
            <person name="Jorgensen L.N."/>
            <person name="Benslimane H."/>
            <person name="Strelkov S.E."/>
            <person name="Turner J."/>
            <person name="Liu Z."/>
            <person name="Moffat C.S."/>
        </authorList>
    </citation>
    <scope>NUCLEOTIDE SEQUENCE [LARGE SCALE GENOMIC DNA]</scope>
</reference>
<accession>A0A2W1CLR0</accession>
<evidence type="ECO:0000259" key="2">
    <source>
        <dbReference type="Pfam" id="PF18661"/>
    </source>
</evidence>
<evidence type="ECO:0000313" key="3">
    <source>
        <dbReference type="EMBL" id="KAI1511005.1"/>
    </source>
</evidence>
<feature type="signal peptide" evidence="1">
    <location>
        <begin position="1"/>
        <end position="22"/>
    </location>
</feature>
<comment type="caution">
    <text evidence="3">The sequence shown here is derived from an EMBL/GenBank/DDBJ whole genome shotgun (WGS) entry which is preliminary data.</text>
</comment>
<protein>
    <recommendedName>
        <fullName evidence="2">Avirulence Effector AvrLm4-7 domain-containing protein</fullName>
    </recommendedName>
</protein>
<gene>
    <name evidence="3" type="ORF">Ptr86124_010126</name>
</gene>
<sequence>MRQSILTLWFTTFFTLFVPVLSCYQRLYVFYKEYQNCHEAQAWGLDQKLKLECAALGQKFKDLNAKPEMQQIFGRDITADMAETITLPDDNPNCIAQQCVVTAWRYREWQTNMENKALPSVNGWRFNHAFYAQKKITTIKVNRLGVLFDRKFATLM</sequence>
<evidence type="ECO:0000256" key="1">
    <source>
        <dbReference type="SAM" id="SignalP"/>
    </source>
</evidence>
<dbReference type="AlphaFoldDB" id="A0A2W1CLR0"/>
<dbReference type="EMBL" id="NRDI02000015">
    <property type="protein sequence ID" value="KAI1511005.1"/>
    <property type="molecule type" value="Genomic_DNA"/>
</dbReference>
<keyword evidence="4" id="KW-1185">Reference proteome</keyword>
<feature type="chain" id="PRO_5041084066" description="Avirulence Effector AvrLm4-7 domain-containing protein" evidence="1">
    <location>
        <begin position="23"/>
        <end position="156"/>
    </location>
</feature>
<evidence type="ECO:0000313" key="4">
    <source>
        <dbReference type="Proteomes" id="UP000249757"/>
    </source>
</evidence>
<dbReference type="Pfam" id="PF18661">
    <property type="entry name" value="AvrLm4-7"/>
    <property type="match status" value="1"/>
</dbReference>
<proteinExistence type="predicted"/>
<dbReference type="Gene3D" id="3.30.70.2910">
    <property type="match status" value="1"/>
</dbReference>
<keyword evidence="1" id="KW-0732">Signal</keyword>
<dbReference type="OrthoDB" id="3782904at2759"/>
<organism evidence="3 4">
    <name type="scientific">Pyrenophora tritici-repentis</name>
    <dbReference type="NCBI Taxonomy" id="45151"/>
    <lineage>
        <taxon>Eukaryota</taxon>
        <taxon>Fungi</taxon>
        <taxon>Dikarya</taxon>
        <taxon>Ascomycota</taxon>
        <taxon>Pezizomycotina</taxon>
        <taxon>Dothideomycetes</taxon>
        <taxon>Pleosporomycetidae</taxon>
        <taxon>Pleosporales</taxon>
        <taxon>Pleosporineae</taxon>
        <taxon>Pleosporaceae</taxon>
        <taxon>Pyrenophora</taxon>
    </lineage>
</organism>
<name>A0A2W1CLR0_9PLEO</name>
<feature type="domain" description="Avirulence Effector AvrLm4-7" evidence="2">
    <location>
        <begin position="23"/>
        <end position="118"/>
    </location>
</feature>